<sequence length="26" mass="3101">MCSIGTETRIFIYQVLSNHVQTWELM</sequence>
<dbReference type="EMBL" id="JXXN02001322">
    <property type="protein sequence ID" value="THD25024.1"/>
    <property type="molecule type" value="Genomic_DNA"/>
</dbReference>
<comment type="caution">
    <text evidence="1">The sequence shown here is derived from an EMBL/GenBank/DDBJ whole genome shotgun (WGS) entry which is preliminary data.</text>
</comment>
<name>A0A4E0RFN5_FASHE</name>
<reference evidence="1" key="1">
    <citation type="submission" date="2019-03" db="EMBL/GenBank/DDBJ databases">
        <title>Improved annotation for the trematode Fasciola hepatica.</title>
        <authorList>
            <person name="Choi Y.-J."/>
            <person name="Martin J."/>
            <person name="Mitreva M."/>
        </authorList>
    </citation>
    <scope>NUCLEOTIDE SEQUENCE [LARGE SCALE GENOMIC DNA]</scope>
</reference>
<keyword evidence="2" id="KW-1185">Reference proteome</keyword>
<dbReference type="AlphaFoldDB" id="A0A4E0RFN5"/>
<organism evidence="1 2">
    <name type="scientific">Fasciola hepatica</name>
    <name type="common">Liver fluke</name>
    <dbReference type="NCBI Taxonomy" id="6192"/>
    <lineage>
        <taxon>Eukaryota</taxon>
        <taxon>Metazoa</taxon>
        <taxon>Spiralia</taxon>
        <taxon>Lophotrochozoa</taxon>
        <taxon>Platyhelminthes</taxon>
        <taxon>Trematoda</taxon>
        <taxon>Digenea</taxon>
        <taxon>Plagiorchiida</taxon>
        <taxon>Echinostomata</taxon>
        <taxon>Echinostomatoidea</taxon>
        <taxon>Fasciolidae</taxon>
        <taxon>Fasciola</taxon>
    </lineage>
</organism>
<evidence type="ECO:0000313" key="1">
    <source>
        <dbReference type="EMBL" id="THD25024.1"/>
    </source>
</evidence>
<evidence type="ECO:0000313" key="2">
    <source>
        <dbReference type="Proteomes" id="UP000230066"/>
    </source>
</evidence>
<proteinExistence type="predicted"/>
<dbReference type="Proteomes" id="UP000230066">
    <property type="component" value="Unassembled WGS sequence"/>
</dbReference>
<protein>
    <submittedName>
        <fullName evidence="1">Uncharacterized protein</fullName>
    </submittedName>
</protein>
<gene>
    <name evidence="1" type="ORF">D915_004216</name>
</gene>
<accession>A0A4E0RFN5</accession>